<feature type="compositionally biased region" description="Basic and acidic residues" evidence="1">
    <location>
        <begin position="1"/>
        <end position="12"/>
    </location>
</feature>
<dbReference type="PANTHER" id="PTHR31286">
    <property type="entry name" value="GLYCINE-RICH CELL WALL STRUCTURAL PROTEIN 1.8-LIKE"/>
    <property type="match status" value="1"/>
</dbReference>
<dbReference type="OrthoDB" id="1112099at2759"/>
<dbReference type="EMBL" id="WJXA01000010">
    <property type="protein sequence ID" value="KAF7129909.1"/>
    <property type="molecule type" value="Genomic_DNA"/>
</dbReference>
<accession>A0A834GCQ3</accession>
<dbReference type="InterPro" id="IPR040256">
    <property type="entry name" value="At4g02000-like"/>
</dbReference>
<dbReference type="Pfam" id="PF14111">
    <property type="entry name" value="DUF4283"/>
    <property type="match status" value="1"/>
</dbReference>
<name>A0A834GCQ3_RHOSS</name>
<dbReference type="AlphaFoldDB" id="A0A834GCQ3"/>
<dbReference type="Proteomes" id="UP000626092">
    <property type="component" value="Unassembled WGS sequence"/>
</dbReference>
<gene>
    <name evidence="3" type="ORF">RHSIM_Rhsim10G0086100</name>
</gene>
<dbReference type="PANTHER" id="PTHR31286:SF99">
    <property type="entry name" value="DUF4283 DOMAIN-CONTAINING PROTEIN"/>
    <property type="match status" value="1"/>
</dbReference>
<evidence type="ECO:0000256" key="1">
    <source>
        <dbReference type="SAM" id="MobiDB-lite"/>
    </source>
</evidence>
<dbReference type="InterPro" id="IPR025558">
    <property type="entry name" value="DUF4283"/>
</dbReference>
<sequence length="528" mass="57881">MSFAEGDLREASGRISSPPKVEQPKWSSVVSQTSGDSRMKLTYFPPVVTAAKIVVYLPPSVEAKGCEQWSDCVVGYFLDKKVPFGLVKNIVDRIWLKFGIYDVLSNDSSFFFFRFSKENAIRKVVESGPWVIASNSMILQQWRPQMRLEKEQLSTLSIWVQFSSIPLEFWNEEGLSYIASAIGNPLYAYAMTEKCQCLSFAKICVEVDVSSELLHIVEVVNAKGESCDISVKYPWKPSKCSMCKVFGHSDGGCPNKVRELVGTSNPHFQSSSIPAPHFVPARVAPYVAQPKSPMVPCLEEAAISAPVATIIPNAVVGEYEAGLVVERGKYNAGLGAPSNSVGKDFMGAAQFPFDAEMGVIGFTSSPTADTGLLRNKLSPLSDKASKVEISDIPLPLPHVDADVALGDPGNKRVDVPPPAVKGLNDSLKQKEVYSFIRVHYLSLFGIVEAKVRLSNMPSVTARCFPVNWQYAHNVGTLTVARILVGWDPYKLSISVVLCSDQMIVVSVTILEVQKSFLICLSCLRKESC</sequence>
<comment type="caution">
    <text evidence="3">The sequence shown here is derived from an EMBL/GenBank/DDBJ whole genome shotgun (WGS) entry which is preliminary data.</text>
</comment>
<proteinExistence type="predicted"/>
<protein>
    <recommendedName>
        <fullName evidence="2">DUF4283 domain-containing protein</fullName>
    </recommendedName>
</protein>
<evidence type="ECO:0000259" key="2">
    <source>
        <dbReference type="Pfam" id="PF14111"/>
    </source>
</evidence>
<feature type="domain" description="DUF4283" evidence="2">
    <location>
        <begin position="66"/>
        <end position="148"/>
    </location>
</feature>
<organism evidence="3 4">
    <name type="scientific">Rhododendron simsii</name>
    <name type="common">Sims's rhododendron</name>
    <dbReference type="NCBI Taxonomy" id="118357"/>
    <lineage>
        <taxon>Eukaryota</taxon>
        <taxon>Viridiplantae</taxon>
        <taxon>Streptophyta</taxon>
        <taxon>Embryophyta</taxon>
        <taxon>Tracheophyta</taxon>
        <taxon>Spermatophyta</taxon>
        <taxon>Magnoliopsida</taxon>
        <taxon>eudicotyledons</taxon>
        <taxon>Gunneridae</taxon>
        <taxon>Pentapetalae</taxon>
        <taxon>asterids</taxon>
        <taxon>Ericales</taxon>
        <taxon>Ericaceae</taxon>
        <taxon>Ericoideae</taxon>
        <taxon>Rhodoreae</taxon>
        <taxon>Rhododendron</taxon>
    </lineage>
</organism>
<evidence type="ECO:0000313" key="4">
    <source>
        <dbReference type="Proteomes" id="UP000626092"/>
    </source>
</evidence>
<keyword evidence="4" id="KW-1185">Reference proteome</keyword>
<evidence type="ECO:0000313" key="3">
    <source>
        <dbReference type="EMBL" id="KAF7129909.1"/>
    </source>
</evidence>
<feature type="region of interest" description="Disordered" evidence="1">
    <location>
        <begin position="1"/>
        <end position="29"/>
    </location>
</feature>
<reference evidence="3" key="1">
    <citation type="submission" date="2019-11" db="EMBL/GenBank/DDBJ databases">
        <authorList>
            <person name="Liu Y."/>
            <person name="Hou J."/>
            <person name="Li T.-Q."/>
            <person name="Guan C.-H."/>
            <person name="Wu X."/>
            <person name="Wu H.-Z."/>
            <person name="Ling F."/>
            <person name="Zhang R."/>
            <person name="Shi X.-G."/>
            <person name="Ren J.-P."/>
            <person name="Chen E.-F."/>
            <person name="Sun J.-M."/>
        </authorList>
    </citation>
    <scope>NUCLEOTIDE SEQUENCE</scope>
    <source>
        <strain evidence="3">Adult_tree_wgs_1</strain>
        <tissue evidence="3">Leaves</tissue>
    </source>
</reference>